<dbReference type="Proteomes" id="UP000322887">
    <property type="component" value="Chromosome"/>
</dbReference>
<dbReference type="EMBL" id="CP042910">
    <property type="protein sequence ID" value="QEG18940.1"/>
    <property type="molecule type" value="Genomic_DNA"/>
</dbReference>
<evidence type="ECO:0000256" key="1">
    <source>
        <dbReference type="SAM" id="SignalP"/>
    </source>
</evidence>
<keyword evidence="1" id="KW-0732">Signal</keyword>
<reference evidence="2 3" key="1">
    <citation type="submission" date="2019-08" db="EMBL/GenBank/DDBJ databases">
        <title>Deep-cultivation of Planctomycetes and their phenomic and genomic characterization uncovers novel biology.</title>
        <authorList>
            <person name="Wiegand S."/>
            <person name="Jogler M."/>
            <person name="Boedeker C."/>
            <person name="Pinto D."/>
            <person name="Vollmers J."/>
            <person name="Rivas-Marin E."/>
            <person name="Kohn T."/>
            <person name="Peeters S.H."/>
            <person name="Heuer A."/>
            <person name="Rast P."/>
            <person name="Oberbeckmann S."/>
            <person name="Bunk B."/>
            <person name="Jeske O."/>
            <person name="Meyerdierks A."/>
            <person name="Storesund J.E."/>
            <person name="Kallscheuer N."/>
            <person name="Luecker S."/>
            <person name="Lage O.M."/>
            <person name="Pohl T."/>
            <person name="Merkel B.J."/>
            <person name="Hornburger P."/>
            <person name="Mueller R.-W."/>
            <person name="Bruemmer F."/>
            <person name="Labrenz M."/>
            <person name="Spormann A.M."/>
            <person name="Op den Camp H."/>
            <person name="Overmann J."/>
            <person name="Amann R."/>
            <person name="Jetten M.S.M."/>
            <person name="Mascher T."/>
            <person name="Medema M.H."/>
            <person name="Devos D.P."/>
            <person name="Kaster A.-K."/>
            <person name="Ovreas L."/>
            <person name="Rohde M."/>
            <person name="Galperin M.Y."/>
            <person name="Jogler C."/>
        </authorList>
    </citation>
    <scope>NUCLEOTIDE SEQUENCE [LARGE SCALE GENOMIC DNA]</scope>
    <source>
        <strain evidence="2 3">DSM 8797</strain>
    </source>
</reference>
<name>A0ABX5YTC7_9PLAN</name>
<feature type="signal peptide" evidence="1">
    <location>
        <begin position="1"/>
        <end position="27"/>
    </location>
</feature>
<gene>
    <name evidence="2" type="ORF">GmarT_48350</name>
</gene>
<organism evidence="2 3">
    <name type="scientific">Gimesia maris</name>
    <dbReference type="NCBI Taxonomy" id="122"/>
    <lineage>
        <taxon>Bacteria</taxon>
        <taxon>Pseudomonadati</taxon>
        <taxon>Planctomycetota</taxon>
        <taxon>Planctomycetia</taxon>
        <taxon>Planctomycetales</taxon>
        <taxon>Planctomycetaceae</taxon>
        <taxon>Gimesia</taxon>
    </lineage>
</organism>
<evidence type="ECO:0000313" key="3">
    <source>
        <dbReference type="Proteomes" id="UP000322887"/>
    </source>
</evidence>
<accession>A0ABX5YTC7</accession>
<feature type="chain" id="PRO_5045540579" evidence="1">
    <location>
        <begin position="28"/>
        <end position="158"/>
    </location>
</feature>
<protein>
    <submittedName>
        <fullName evidence="2">Uncharacterized protein</fullName>
    </submittedName>
</protein>
<evidence type="ECO:0000313" key="2">
    <source>
        <dbReference type="EMBL" id="QEG18940.1"/>
    </source>
</evidence>
<sequence length="158" mass="17581">MYCNFVSLILIPFVLLTQSVTFGHSHAGNQPVGHDLRTHIHLDLSAEKEQHGHGHSHGTHCHVHEEHADADQGQPATPEVESPFDHDSSAVYLNRADLSCGPRSTLKTELLVSFYWNVIDADPFSCPIFGVSSEWRRPDCASPGPESLLFLRHHAFLI</sequence>
<keyword evidence="3" id="KW-1185">Reference proteome</keyword>
<proteinExistence type="predicted"/>